<gene>
    <name evidence="1" type="ORF">M3D93_10890</name>
</gene>
<sequence>MFRQVVAALVFGVLAAGCGNNDRGVSAIAATEPSLVGEELRQLGATHSVKIGDRLGPFAVSPGQVACPSDKNFFTEFDCGPVVEQSLELISEKLPSLPESEARDETLRLTDSLRNFFADTQEDCAAAPELGELSSPDQSLARAGCTMAASSLQERLNDYVRYLEKLGDGCFQSRCEE</sequence>
<dbReference type="EMBL" id="JALXTC010000050">
    <property type="protein sequence ID" value="MCT2118253.1"/>
    <property type="molecule type" value="Genomic_DNA"/>
</dbReference>
<dbReference type="Proteomes" id="UP001206890">
    <property type="component" value="Unassembled WGS sequence"/>
</dbReference>
<comment type="caution">
    <text evidence="1">The sequence shown here is derived from an EMBL/GenBank/DDBJ whole genome shotgun (WGS) entry which is preliminary data.</text>
</comment>
<evidence type="ECO:0000313" key="1">
    <source>
        <dbReference type="EMBL" id="MCT2118253.1"/>
    </source>
</evidence>
<dbReference type="AlphaFoldDB" id="A0AAW5QB72"/>
<organism evidence="1 2">
    <name type="scientific">Dietzia cinnamea</name>
    <dbReference type="NCBI Taxonomy" id="321318"/>
    <lineage>
        <taxon>Bacteria</taxon>
        <taxon>Bacillati</taxon>
        <taxon>Actinomycetota</taxon>
        <taxon>Actinomycetes</taxon>
        <taxon>Mycobacteriales</taxon>
        <taxon>Dietziaceae</taxon>
        <taxon>Dietzia</taxon>
    </lineage>
</organism>
<accession>A0AAW5QB72</accession>
<reference evidence="1" key="1">
    <citation type="submission" date="2022-04" db="EMBL/GenBank/DDBJ databases">
        <title>Human microbiome associated bacterial genomes.</title>
        <authorList>
            <person name="Sandstrom S."/>
            <person name="Salamzade R."/>
            <person name="Kalan L.R."/>
        </authorList>
    </citation>
    <scope>NUCLEOTIDE SEQUENCE</scope>
    <source>
        <strain evidence="1">P3-SID1762</strain>
    </source>
</reference>
<dbReference type="RefSeq" id="WP_141764111.1">
    <property type="nucleotide sequence ID" value="NZ_JAFFGT010000096.1"/>
</dbReference>
<proteinExistence type="predicted"/>
<evidence type="ECO:0000313" key="2">
    <source>
        <dbReference type="Proteomes" id="UP001206890"/>
    </source>
</evidence>
<protein>
    <submittedName>
        <fullName evidence="1">Uncharacterized protein</fullName>
    </submittedName>
</protein>
<name>A0AAW5QB72_9ACTN</name>
<dbReference type="PROSITE" id="PS51257">
    <property type="entry name" value="PROKAR_LIPOPROTEIN"/>
    <property type="match status" value="1"/>
</dbReference>